<protein>
    <recommendedName>
        <fullName evidence="1">Lysosomal alpha-mannosidase</fullName>
    </recommendedName>
    <alternativeName>
        <fullName evidence="3">Lysosomal acid alpha-mannosidase</fullName>
    </alternativeName>
    <alternativeName>
        <fullName evidence="2">Mannosidase alpha class 2B member 1</fullName>
    </alternativeName>
    <alternativeName>
        <fullName evidence="4">Mannosidase alpha-B</fullName>
    </alternativeName>
</protein>
<dbReference type="PANTHER" id="PTHR11607">
    <property type="entry name" value="ALPHA-MANNOSIDASE"/>
    <property type="match status" value="1"/>
</dbReference>
<dbReference type="EMBL" id="LZPO01110022">
    <property type="protein sequence ID" value="OBS58943.1"/>
    <property type="molecule type" value="Genomic_DNA"/>
</dbReference>
<accession>A0A1A6FYD9</accession>
<dbReference type="InterPro" id="IPR027291">
    <property type="entry name" value="Glyco_hydro_38_N_sf"/>
</dbReference>
<organism evidence="6 7">
    <name type="scientific">Neotoma lepida</name>
    <name type="common">Desert woodrat</name>
    <dbReference type="NCBI Taxonomy" id="56216"/>
    <lineage>
        <taxon>Eukaryota</taxon>
        <taxon>Metazoa</taxon>
        <taxon>Chordata</taxon>
        <taxon>Craniata</taxon>
        <taxon>Vertebrata</taxon>
        <taxon>Euteleostomi</taxon>
        <taxon>Mammalia</taxon>
        <taxon>Eutheria</taxon>
        <taxon>Euarchontoglires</taxon>
        <taxon>Glires</taxon>
        <taxon>Rodentia</taxon>
        <taxon>Myomorpha</taxon>
        <taxon>Muroidea</taxon>
        <taxon>Cricetidae</taxon>
        <taxon>Neotominae</taxon>
        <taxon>Neotoma</taxon>
    </lineage>
</organism>
<sequence>MNDEGATHYGAILDQMTLGLRFLQDTFGSNGRPRVAWHINPFGHSREQASLFAQMGFDGLFLGQFDYQDTFFRMKNLKMEE</sequence>
<dbReference type="Gene3D" id="3.20.110.10">
    <property type="entry name" value="Glycoside hydrolase 38, N terminal domain"/>
    <property type="match status" value="1"/>
</dbReference>
<evidence type="ECO:0000313" key="6">
    <source>
        <dbReference type="EMBL" id="OBS58943.1"/>
    </source>
</evidence>
<name>A0A1A6FYD9_NEOLE</name>
<evidence type="ECO:0000256" key="2">
    <source>
        <dbReference type="ARBA" id="ARBA00044220"/>
    </source>
</evidence>
<comment type="caution">
    <text evidence="6">The sequence shown here is derived from an EMBL/GenBank/DDBJ whole genome shotgun (WGS) entry which is preliminary data.</text>
</comment>
<keyword evidence="7" id="KW-1185">Reference proteome</keyword>
<dbReference type="AlphaFoldDB" id="A0A1A6FYD9"/>
<gene>
    <name evidence="6" type="ORF">A6R68_09932</name>
</gene>
<dbReference type="GO" id="GO:0004559">
    <property type="term" value="F:alpha-mannosidase activity"/>
    <property type="evidence" value="ECO:0007669"/>
    <property type="project" value="InterPro"/>
</dbReference>
<dbReference type="GO" id="GO:0005764">
    <property type="term" value="C:lysosome"/>
    <property type="evidence" value="ECO:0007669"/>
    <property type="project" value="TreeGrafter"/>
</dbReference>
<dbReference type="InterPro" id="IPR000602">
    <property type="entry name" value="Glyco_hydro_38_N"/>
</dbReference>
<evidence type="ECO:0000256" key="3">
    <source>
        <dbReference type="ARBA" id="ARBA00044241"/>
    </source>
</evidence>
<dbReference type="STRING" id="56216.A0A1A6FYD9"/>
<evidence type="ECO:0000256" key="4">
    <source>
        <dbReference type="ARBA" id="ARBA00044360"/>
    </source>
</evidence>
<evidence type="ECO:0000313" key="7">
    <source>
        <dbReference type="Proteomes" id="UP000092124"/>
    </source>
</evidence>
<evidence type="ECO:0000256" key="1">
    <source>
        <dbReference type="ARBA" id="ARBA00044166"/>
    </source>
</evidence>
<dbReference type="Pfam" id="PF01074">
    <property type="entry name" value="Glyco_hydro_38N"/>
    <property type="match status" value="1"/>
</dbReference>
<dbReference type="InterPro" id="IPR050843">
    <property type="entry name" value="Glycosyl_Hydrlase_38"/>
</dbReference>
<dbReference type="SUPFAM" id="SSF88713">
    <property type="entry name" value="Glycoside hydrolase/deacetylase"/>
    <property type="match status" value="1"/>
</dbReference>
<feature type="domain" description="Glycoside hydrolase family 38 N-terminal" evidence="5">
    <location>
        <begin position="1"/>
        <end position="71"/>
    </location>
</feature>
<evidence type="ECO:0000259" key="5">
    <source>
        <dbReference type="Pfam" id="PF01074"/>
    </source>
</evidence>
<feature type="non-terminal residue" evidence="6">
    <location>
        <position position="81"/>
    </location>
</feature>
<proteinExistence type="predicted"/>
<dbReference type="GO" id="GO:0006013">
    <property type="term" value="P:mannose metabolic process"/>
    <property type="evidence" value="ECO:0007669"/>
    <property type="project" value="InterPro"/>
</dbReference>
<dbReference type="PANTHER" id="PTHR11607:SF3">
    <property type="entry name" value="LYSOSOMAL ALPHA-MANNOSIDASE"/>
    <property type="match status" value="1"/>
</dbReference>
<reference evidence="6 7" key="1">
    <citation type="submission" date="2016-06" db="EMBL/GenBank/DDBJ databases">
        <title>The Draft Genome Sequence and Annotation of the Desert Woodrat Neotoma lepida.</title>
        <authorList>
            <person name="Campbell M."/>
            <person name="Oakeson K.F."/>
            <person name="Yandell M."/>
            <person name="Halpert J.R."/>
            <person name="Dearing D."/>
        </authorList>
    </citation>
    <scope>NUCLEOTIDE SEQUENCE [LARGE SCALE GENOMIC DNA]</scope>
    <source>
        <strain evidence="6">417</strain>
        <tissue evidence="6">Liver</tissue>
    </source>
</reference>
<dbReference type="Proteomes" id="UP000092124">
    <property type="component" value="Unassembled WGS sequence"/>
</dbReference>
<dbReference type="OrthoDB" id="2016903at2759"/>
<dbReference type="InterPro" id="IPR011330">
    <property type="entry name" value="Glyco_hydro/deAcase_b/a-brl"/>
</dbReference>